<organism evidence="1 2">
    <name type="scientific">Clunio marinus</name>
    <dbReference type="NCBI Taxonomy" id="568069"/>
    <lineage>
        <taxon>Eukaryota</taxon>
        <taxon>Metazoa</taxon>
        <taxon>Ecdysozoa</taxon>
        <taxon>Arthropoda</taxon>
        <taxon>Hexapoda</taxon>
        <taxon>Insecta</taxon>
        <taxon>Pterygota</taxon>
        <taxon>Neoptera</taxon>
        <taxon>Endopterygota</taxon>
        <taxon>Diptera</taxon>
        <taxon>Nematocera</taxon>
        <taxon>Chironomoidea</taxon>
        <taxon>Chironomidae</taxon>
        <taxon>Clunio</taxon>
    </lineage>
</organism>
<evidence type="ECO:0000313" key="1">
    <source>
        <dbReference type="EMBL" id="CRK99801.1"/>
    </source>
</evidence>
<accession>A0A1J1IMV2</accession>
<dbReference type="PROSITE" id="PS00390">
    <property type="entry name" value="ATPASE_NA_K_BETA_1"/>
    <property type="match status" value="1"/>
</dbReference>
<sequence>MYKHQDVTDIQHQYFRKPEQLTRKEAFRRFLWNPKTRECFGRTASSWGHTTSPIVKGEKKVVAELSNLELNVRFFSTFKLLLPI</sequence>
<dbReference type="OrthoDB" id="6761343at2759"/>
<reference evidence="1 2" key="1">
    <citation type="submission" date="2015-04" db="EMBL/GenBank/DDBJ databases">
        <authorList>
            <person name="Syromyatnikov M.Y."/>
            <person name="Popov V.N."/>
        </authorList>
    </citation>
    <scope>NUCLEOTIDE SEQUENCE [LARGE SCALE GENOMIC DNA]</scope>
</reference>
<keyword evidence="2" id="KW-1185">Reference proteome</keyword>
<dbReference type="Pfam" id="PF00287">
    <property type="entry name" value="Na_K-ATPase"/>
    <property type="match status" value="1"/>
</dbReference>
<dbReference type="GO" id="GO:0006814">
    <property type="term" value="P:sodium ion transport"/>
    <property type="evidence" value="ECO:0007669"/>
    <property type="project" value="InterPro"/>
</dbReference>
<protein>
    <submittedName>
        <fullName evidence="1">CLUMA_CG013109, isoform A</fullName>
    </submittedName>
</protein>
<dbReference type="EMBL" id="CVRI01000053">
    <property type="protein sequence ID" value="CRK99801.1"/>
    <property type="molecule type" value="Genomic_DNA"/>
</dbReference>
<evidence type="ECO:0000313" key="2">
    <source>
        <dbReference type="Proteomes" id="UP000183832"/>
    </source>
</evidence>
<dbReference type="GO" id="GO:0005890">
    <property type="term" value="C:sodium:potassium-exchanging ATPase complex"/>
    <property type="evidence" value="ECO:0007669"/>
    <property type="project" value="InterPro"/>
</dbReference>
<proteinExistence type="predicted"/>
<gene>
    <name evidence="1" type="ORF">CLUMA_CG013109</name>
</gene>
<dbReference type="AlphaFoldDB" id="A0A1J1IMV2"/>
<dbReference type="InterPro" id="IPR000402">
    <property type="entry name" value="Na/K_ATPase_sub_beta"/>
</dbReference>
<dbReference type="Gene3D" id="1.20.5.170">
    <property type="match status" value="1"/>
</dbReference>
<dbReference type="GO" id="GO:0006813">
    <property type="term" value="P:potassium ion transport"/>
    <property type="evidence" value="ECO:0007669"/>
    <property type="project" value="InterPro"/>
</dbReference>
<name>A0A1J1IMV2_9DIPT</name>
<dbReference type="Proteomes" id="UP000183832">
    <property type="component" value="Unassembled WGS sequence"/>
</dbReference>